<feature type="transmembrane region" description="Helical" evidence="1">
    <location>
        <begin position="164"/>
        <end position="183"/>
    </location>
</feature>
<dbReference type="EMBL" id="JANFYS010000001">
    <property type="protein sequence ID" value="MCQ4769105.1"/>
    <property type="molecule type" value="Genomic_DNA"/>
</dbReference>
<name>A0AAW5JL66_9FIRM</name>
<comment type="caution">
    <text evidence="2">The sequence shown here is derived from an EMBL/GenBank/DDBJ whole genome shotgun (WGS) entry which is preliminary data.</text>
</comment>
<dbReference type="RefSeq" id="WP_256302962.1">
    <property type="nucleotide sequence ID" value="NZ_JANFYS010000001.1"/>
</dbReference>
<feature type="transmembrane region" description="Helical" evidence="1">
    <location>
        <begin position="125"/>
        <end position="144"/>
    </location>
</feature>
<keyword evidence="1" id="KW-0812">Transmembrane</keyword>
<feature type="transmembrane region" description="Helical" evidence="1">
    <location>
        <begin position="7"/>
        <end position="28"/>
    </location>
</feature>
<evidence type="ECO:0000256" key="1">
    <source>
        <dbReference type="SAM" id="Phobius"/>
    </source>
</evidence>
<evidence type="ECO:0000313" key="2">
    <source>
        <dbReference type="EMBL" id="MCQ4769105.1"/>
    </source>
</evidence>
<dbReference type="AlphaFoldDB" id="A0AAW5JL66"/>
<keyword evidence="1" id="KW-0472">Membrane</keyword>
<reference evidence="2" key="1">
    <citation type="submission" date="2022-06" db="EMBL/GenBank/DDBJ databases">
        <title>Isolation of gut microbiota from human fecal samples.</title>
        <authorList>
            <person name="Pamer E.G."/>
            <person name="Barat B."/>
            <person name="Waligurski E."/>
            <person name="Medina S."/>
            <person name="Paddock L."/>
            <person name="Mostad J."/>
        </authorList>
    </citation>
    <scope>NUCLEOTIDE SEQUENCE</scope>
    <source>
        <strain evidence="2">DFI.9.91</strain>
    </source>
</reference>
<evidence type="ECO:0008006" key="4">
    <source>
        <dbReference type="Google" id="ProtNLM"/>
    </source>
</evidence>
<accession>A0AAW5JL66</accession>
<dbReference type="Proteomes" id="UP001204562">
    <property type="component" value="Unassembled WGS sequence"/>
</dbReference>
<keyword evidence="1" id="KW-1133">Transmembrane helix</keyword>
<sequence>MNPEQNVLYRGVSRIAWSYLFAFFNLNLGSLNILPDWMAFALIYGALDLLAEEERELPLLKPFCILLGLWEGAGWLAQLFGLTLSLYPLDLLFAALSLYFYFQLLTNLAHLAARYGGEDLSRRLLRLRTAQALLNTFMAVYLYLAGYGSGVTLPGSALSASLTALLIAGVVLMLTVMSALFALRRFFLPPEEPDPPSP</sequence>
<evidence type="ECO:0000313" key="3">
    <source>
        <dbReference type="Proteomes" id="UP001204562"/>
    </source>
</evidence>
<protein>
    <recommendedName>
        <fullName evidence="4">Rod shape-determining protein MreD</fullName>
    </recommendedName>
</protein>
<feature type="transmembrane region" description="Helical" evidence="1">
    <location>
        <begin position="63"/>
        <end position="85"/>
    </location>
</feature>
<gene>
    <name evidence="2" type="ORF">NE579_01320</name>
</gene>
<organism evidence="2 3">
    <name type="scientific">Intestinimonas massiliensis</name>
    <name type="common">ex Afouda et al. 2020</name>
    <dbReference type="NCBI Taxonomy" id="1673721"/>
    <lineage>
        <taxon>Bacteria</taxon>
        <taxon>Bacillati</taxon>
        <taxon>Bacillota</taxon>
        <taxon>Clostridia</taxon>
        <taxon>Eubacteriales</taxon>
        <taxon>Intestinimonas</taxon>
    </lineage>
</organism>
<feature type="transmembrane region" description="Helical" evidence="1">
    <location>
        <begin position="91"/>
        <end position="113"/>
    </location>
</feature>
<proteinExistence type="predicted"/>